<evidence type="ECO:0000313" key="3">
    <source>
        <dbReference type="Proteomes" id="UP000799767"/>
    </source>
</evidence>
<accession>A0A6A6PET3</accession>
<gene>
    <name evidence="2" type="ORF">BDY17DRAFT_328498</name>
</gene>
<dbReference type="Gene3D" id="3.40.50.10190">
    <property type="entry name" value="BRCT domain"/>
    <property type="match status" value="1"/>
</dbReference>
<organism evidence="2 3">
    <name type="scientific">Neohortaea acidophila</name>
    <dbReference type="NCBI Taxonomy" id="245834"/>
    <lineage>
        <taxon>Eukaryota</taxon>
        <taxon>Fungi</taxon>
        <taxon>Dikarya</taxon>
        <taxon>Ascomycota</taxon>
        <taxon>Pezizomycotina</taxon>
        <taxon>Dothideomycetes</taxon>
        <taxon>Dothideomycetidae</taxon>
        <taxon>Mycosphaerellales</taxon>
        <taxon>Teratosphaeriaceae</taxon>
        <taxon>Neohortaea</taxon>
    </lineage>
</organism>
<evidence type="ECO:0000313" key="2">
    <source>
        <dbReference type="EMBL" id="KAF2478479.1"/>
    </source>
</evidence>
<evidence type="ECO:0008006" key="4">
    <source>
        <dbReference type="Google" id="ProtNLM"/>
    </source>
</evidence>
<reference evidence="2" key="1">
    <citation type="journal article" date="2020" name="Stud. Mycol.">
        <title>101 Dothideomycetes genomes: a test case for predicting lifestyles and emergence of pathogens.</title>
        <authorList>
            <person name="Haridas S."/>
            <person name="Albert R."/>
            <person name="Binder M."/>
            <person name="Bloem J."/>
            <person name="Labutti K."/>
            <person name="Salamov A."/>
            <person name="Andreopoulos B."/>
            <person name="Baker S."/>
            <person name="Barry K."/>
            <person name="Bills G."/>
            <person name="Bluhm B."/>
            <person name="Cannon C."/>
            <person name="Castanera R."/>
            <person name="Culley D."/>
            <person name="Daum C."/>
            <person name="Ezra D."/>
            <person name="Gonzalez J."/>
            <person name="Henrissat B."/>
            <person name="Kuo A."/>
            <person name="Liang C."/>
            <person name="Lipzen A."/>
            <person name="Lutzoni F."/>
            <person name="Magnuson J."/>
            <person name="Mondo S."/>
            <person name="Nolan M."/>
            <person name="Ohm R."/>
            <person name="Pangilinan J."/>
            <person name="Park H.-J."/>
            <person name="Ramirez L."/>
            <person name="Alfaro M."/>
            <person name="Sun H."/>
            <person name="Tritt A."/>
            <person name="Yoshinaga Y."/>
            <person name="Zwiers L.-H."/>
            <person name="Turgeon B."/>
            <person name="Goodwin S."/>
            <person name="Spatafora J."/>
            <person name="Crous P."/>
            <person name="Grigoriev I."/>
        </authorList>
    </citation>
    <scope>NUCLEOTIDE SEQUENCE</scope>
    <source>
        <strain evidence="2">CBS 113389</strain>
    </source>
</reference>
<dbReference type="InterPro" id="IPR036420">
    <property type="entry name" value="BRCT_dom_sf"/>
</dbReference>
<dbReference type="GeneID" id="54478850"/>
<feature type="region of interest" description="Disordered" evidence="1">
    <location>
        <begin position="54"/>
        <end position="109"/>
    </location>
</feature>
<dbReference type="SUPFAM" id="SSF52113">
    <property type="entry name" value="BRCT domain"/>
    <property type="match status" value="1"/>
</dbReference>
<dbReference type="EMBL" id="MU001648">
    <property type="protein sequence ID" value="KAF2478479.1"/>
    <property type="molecule type" value="Genomic_DNA"/>
</dbReference>
<sequence>MPPALKAVWLLCEITGNGDLNPIEAHKSEESATEAMDLLTSNCEIMEVPLKTDTTAKAKSEDTKEKKTKGIKRARDDSVVESEDELATESPTKTKKTKAVNEERKTVPEGVPNGLKGFKFFFTGTMEKDRKTCEATARKYGGVVSGKIEDADYVVLGAKPGPKKMTAIAEHELLTLPEAKFFEMVKTGVPKEKLLRKAAGGV</sequence>
<evidence type="ECO:0000256" key="1">
    <source>
        <dbReference type="SAM" id="MobiDB-lite"/>
    </source>
</evidence>
<keyword evidence="3" id="KW-1185">Reference proteome</keyword>
<name>A0A6A6PET3_9PEZI</name>
<dbReference type="Proteomes" id="UP000799767">
    <property type="component" value="Unassembled WGS sequence"/>
</dbReference>
<feature type="compositionally biased region" description="Basic and acidic residues" evidence="1">
    <location>
        <begin position="54"/>
        <end position="65"/>
    </location>
</feature>
<protein>
    <recommendedName>
        <fullName evidence="4">BRCT domain-containing protein</fullName>
    </recommendedName>
</protein>
<dbReference type="AlphaFoldDB" id="A0A6A6PET3"/>
<dbReference type="RefSeq" id="XP_033585049.1">
    <property type="nucleotide sequence ID" value="XM_033737848.1"/>
</dbReference>
<dbReference type="OrthoDB" id="446168at2759"/>
<proteinExistence type="predicted"/>